<proteinExistence type="predicted"/>
<evidence type="ECO:0000313" key="3">
    <source>
        <dbReference type="EMBL" id="MDS0281586.1"/>
    </source>
</evidence>
<feature type="transmembrane region" description="Helical" evidence="1">
    <location>
        <begin position="119"/>
        <end position="136"/>
    </location>
</feature>
<feature type="domain" description="DUF1616" evidence="2">
    <location>
        <begin position="23"/>
        <end position="321"/>
    </location>
</feature>
<keyword evidence="1" id="KW-0812">Transmembrane</keyword>
<feature type="transmembrane region" description="Helical" evidence="1">
    <location>
        <begin position="44"/>
        <end position="64"/>
    </location>
</feature>
<dbReference type="RefSeq" id="WP_310899420.1">
    <property type="nucleotide sequence ID" value="NZ_JAMQOS010000001.1"/>
</dbReference>
<evidence type="ECO:0000313" key="4">
    <source>
        <dbReference type="Proteomes" id="UP001268864"/>
    </source>
</evidence>
<dbReference type="InterPro" id="IPR014495">
    <property type="entry name" value="UCP018671"/>
</dbReference>
<evidence type="ECO:0000259" key="2">
    <source>
        <dbReference type="Pfam" id="PF07760"/>
    </source>
</evidence>
<feature type="transmembrane region" description="Helical" evidence="1">
    <location>
        <begin position="85"/>
        <end position="107"/>
    </location>
</feature>
<dbReference type="Proteomes" id="UP001268864">
    <property type="component" value="Unassembled WGS sequence"/>
</dbReference>
<organism evidence="3 4">
    <name type="scientific">Haloarcula onubensis</name>
    <dbReference type="NCBI Taxonomy" id="2950539"/>
    <lineage>
        <taxon>Archaea</taxon>
        <taxon>Methanobacteriati</taxon>
        <taxon>Methanobacteriota</taxon>
        <taxon>Stenosarchaea group</taxon>
        <taxon>Halobacteria</taxon>
        <taxon>Halobacteriales</taxon>
        <taxon>Haloarculaceae</taxon>
        <taxon>Haloarcula</taxon>
    </lineage>
</organism>
<comment type="caution">
    <text evidence="3">The sequence shown here is derived from an EMBL/GenBank/DDBJ whole genome shotgun (WGS) entry which is preliminary data.</text>
</comment>
<evidence type="ECO:0000256" key="1">
    <source>
        <dbReference type="SAM" id="Phobius"/>
    </source>
</evidence>
<protein>
    <submittedName>
        <fullName evidence="3">DUF1616 domain-containing protein</fullName>
    </submittedName>
</protein>
<keyword evidence="1" id="KW-0472">Membrane</keyword>
<keyword evidence="4" id="KW-1185">Reference proteome</keyword>
<feature type="transmembrane region" description="Helical" evidence="1">
    <location>
        <begin position="12"/>
        <end position="32"/>
    </location>
</feature>
<dbReference type="InterPro" id="IPR011674">
    <property type="entry name" value="DUF1616"/>
</dbReference>
<accession>A0ABU2FN29</accession>
<dbReference type="Pfam" id="PF07760">
    <property type="entry name" value="DUF1616"/>
    <property type="match status" value="1"/>
</dbReference>
<dbReference type="PIRSF" id="PIRSF018671">
    <property type="entry name" value="UCP018671"/>
    <property type="match status" value="1"/>
</dbReference>
<keyword evidence="1" id="KW-1133">Transmembrane helix</keyword>
<sequence length="329" mass="35004">MARGRSWGPRAVSTLLDLAVVGSIALVTYAVWLRPEVGLGPARVLVGGAFVLLLPGYALTAALFPRRQSELSGVGGRLSPGHLSGLERLVYSVGLSIVTVPLLALFLNFTQWGINSQSVVLTLLWFVLVTTGVAAVRRLRVPPAERFRLPVGSTLGGVTSAGPATALIGVLFVLTLAVAGTALVSADGGQRFTEFYILSEDDETGELVADDYPETVATNRGAPIYVGIENNEGRSTNYTVLVEFHRVSSVDGERTIDARWRQKRYEKQLAAGGANATGVRVSPPDSAAGERLRLTLLLYEGPTPENPRIDDAYRSVHIWVDVVAGGGGL</sequence>
<reference evidence="3 4" key="1">
    <citation type="submission" date="2022-06" db="EMBL/GenBank/DDBJ databases">
        <title>Halomicroarcula sp. a new haloarchaeum isolate from saline soil.</title>
        <authorList>
            <person name="Strakova D."/>
            <person name="Galisteo C."/>
            <person name="Sanchez-Porro C."/>
            <person name="Ventosa A."/>
        </authorList>
    </citation>
    <scope>NUCLEOTIDE SEQUENCE [LARGE SCALE GENOMIC DNA]</scope>
    <source>
        <strain evidence="3 4">S3CR25-11</strain>
    </source>
</reference>
<gene>
    <name evidence="3" type="ORF">NDI86_05575</name>
</gene>
<name>A0ABU2FN29_9EURY</name>
<feature type="transmembrane region" description="Helical" evidence="1">
    <location>
        <begin position="157"/>
        <end position="184"/>
    </location>
</feature>
<dbReference type="EMBL" id="JAMQOS010000001">
    <property type="protein sequence ID" value="MDS0281586.1"/>
    <property type="molecule type" value="Genomic_DNA"/>
</dbReference>